<reference evidence="1" key="1">
    <citation type="submission" date="2014-09" db="EMBL/GenBank/DDBJ databases">
        <authorList>
            <person name="Magalhaes I.L.F."/>
            <person name="Oliveira U."/>
            <person name="Santos F.R."/>
            <person name="Vidigal T.H.D.A."/>
            <person name="Brescovit A.D."/>
            <person name="Santos A.J."/>
        </authorList>
    </citation>
    <scope>NUCLEOTIDE SEQUENCE</scope>
    <source>
        <tissue evidence="1">Shoot tissue taken approximately 20 cm above the soil surface</tissue>
    </source>
</reference>
<reference evidence="1" key="2">
    <citation type="journal article" date="2015" name="Data Brief">
        <title>Shoot transcriptome of the giant reed, Arundo donax.</title>
        <authorList>
            <person name="Barrero R.A."/>
            <person name="Guerrero F.D."/>
            <person name="Moolhuijzen P."/>
            <person name="Goolsby J.A."/>
            <person name="Tidwell J."/>
            <person name="Bellgard S.E."/>
            <person name="Bellgard M.I."/>
        </authorList>
    </citation>
    <scope>NUCLEOTIDE SEQUENCE</scope>
    <source>
        <tissue evidence="1">Shoot tissue taken approximately 20 cm above the soil surface</tissue>
    </source>
</reference>
<proteinExistence type="predicted"/>
<name>A0A0A8YWB4_ARUDO</name>
<sequence length="15" mass="1664">MMVLLSLEGGQVSWN</sequence>
<organism evidence="1">
    <name type="scientific">Arundo donax</name>
    <name type="common">Giant reed</name>
    <name type="synonym">Donax arundinaceus</name>
    <dbReference type="NCBI Taxonomy" id="35708"/>
    <lineage>
        <taxon>Eukaryota</taxon>
        <taxon>Viridiplantae</taxon>
        <taxon>Streptophyta</taxon>
        <taxon>Embryophyta</taxon>
        <taxon>Tracheophyta</taxon>
        <taxon>Spermatophyta</taxon>
        <taxon>Magnoliopsida</taxon>
        <taxon>Liliopsida</taxon>
        <taxon>Poales</taxon>
        <taxon>Poaceae</taxon>
        <taxon>PACMAD clade</taxon>
        <taxon>Arundinoideae</taxon>
        <taxon>Arundineae</taxon>
        <taxon>Arundo</taxon>
    </lineage>
</organism>
<dbReference type="EMBL" id="GBRH01266466">
    <property type="protein sequence ID" value="JAD31429.1"/>
    <property type="molecule type" value="Transcribed_RNA"/>
</dbReference>
<evidence type="ECO:0000313" key="1">
    <source>
        <dbReference type="EMBL" id="JAD31429.1"/>
    </source>
</evidence>
<accession>A0A0A8YWB4</accession>
<protein>
    <submittedName>
        <fullName evidence="1">Uncharacterized protein</fullName>
    </submittedName>
</protein>